<proteinExistence type="predicted"/>
<comment type="caution">
    <text evidence="1">The sequence shown here is derived from an EMBL/GenBank/DDBJ whole genome shotgun (WGS) entry which is preliminary data.</text>
</comment>
<sequence length="18" mass="2026">MQPQTYEIRGVCGGRMSL</sequence>
<protein>
    <submittedName>
        <fullName evidence="1">Uncharacterized protein</fullName>
    </submittedName>
</protein>
<dbReference type="EMBL" id="CAXIEN010000061">
    <property type="protein sequence ID" value="CAL1272497.1"/>
    <property type="molecule type" value="Genomic_DNA"/>
</dbReference>
<dbReference type="Proteomes" id="UP001497382">
    <property type="component" value="Unassembled WGS sequence"/>
</dbReference>
<organism evidence="1 2">
    <name type="scientific">Larinioides sclopetarius</name>
    <dbReference type="NCBI Taxonomy" id="280406"/>
    <lineage>
        <taxon>Eukaryota</taxon>
        <taxon>Metazoa</taxon>
        <taxon>Ecdysozoa</taxon>
        <taxon>Arthropoda</taxon>
        <taxon>Chelicerata</taxon>
        <taxon>Arachnida</taxon>
        <taxon>Araneae</taxon>
        <taxon>Araneomorphae</taxon>
        <taxon>Entelegynae</taxon>
        <taxon>Araneoidea</taxon>
        <taxon>Araneidae</taxon>
        <taxon>Larinioides</taxon>
    </lineage>
</organism>
<evidence type="ECO:0000313" key="2">
    <source>
        <dbReference type="Proteomes" id="UP001497382"/>
    </source>
</evidence>
<accession>A0AAV1ZLV0</accession>
<gene>
    <name evidence="1" type="ORF">LARSCL_LOCUS6421</name>
</gene>
<dbReference type="AlphaFoldDB" id="A0AAV1ZLV0"/>
<reference evidence="1 2" key="1">
    <citation type="submission" date="2024-04" db="EMBL/GenBank/DDBJ databases">
        <authorList>
            <person name="Rising A."/>
            <person name="Reimegard J."/>
            <person name="Sonavane S."/>
            <person name="Akerstrom W."/>
            <person name="Nylinder S."/>
            <person name="Hedman E."/>
            <person name="Kallberg Y."/>
        </authorList>
    </citation>
    <scope>NUCLEOTIDE SEQUENCE [LARGE SCALE GENOMIC DNA]</scope>
</reference>
<name>A0AAV1ZLV0_9ARAC</name>
<keyword evidence="2" id="KW-1185">Reference proteome</keyword>
<evidence type="ECO:0000313" key="1">
    <source>
        <dbReference type="EMBL" id="CAL1272497.1"/>
    </source>
</evidence>